<gene>
    <name evidence="1" type="ORF">GCM10011316_20790</name>
</gene>
<dbReference type="Proteomes" id="UP000605148">
    <property type="component" value="Unassembled WGS sequence"/>
</dbReference>
<sequence length="88" mass="9620">MGVDRYARRLPTFVFGGILDQERDTVAEFFQITGDAEDRHVPAGARFEVGNDESDAQLVEINACAGGRNAGFLVPDKAAQMGYPSEQR</sequence>
<proteinExistence type="predicted"/>
<organism evidence="1 2">
    <name type="scientific">Roseibium aquae</name>
    <dbReference type="NCBI Taxonomy" id="1323746"/>
    <lineage>
        <taxon>Bacteria</taxon>
        <taxon>Pseudomonadati</taxon>
        <taxon>Pseudomonadota</taxon>
        <taxon>Alphaproteobacteria</taxon>
        <taxon>Hyphomicrobiales</taxon>
        <taxon>Stappiaceae</taxon>
        <taxon>Roseibium</taxon>
    </lineage>
</organism>
<protein>
    <submittedName>
        <fullName evidence="1">Uncharacterized protein</fullName>
    </submittedName>
</protein>
<evidence type="ECO:0000313" key="1">
    <source>
        <dbReference type="EMBL" id="GGB48497.1"/>
    </source>
</evidence>
<reference evidence="1" key="2">
    <citation type="submission" date="2020-09" db="EMBL/GenBank/DDBJ databases">
        <authorList>
            <person name="Sun Q."/>
            <person name="Zhou Y."/>
        </authorList>
    </citation>
    <scope>NUCLEOTIDE SEQUENCE</scope>
    <source>
        <strain evidence="1">CGMCC 1.12426</strain>
    </source>
</reference>
<dbReference type="EMBL" id="BMFA01000005">
    <property type="protein sequence ID" value="GGB48497.1"/>
    <property type="molecule type" value="Genomic_DNA"/>
</dbReference>
<evidence type="ECO:0000313" key="2">
    <source>
        <dbReference type="Proteomes" id="UP000605148"/>
    </source>
</evidence>
<name>A0A916X0W4_9HYPH</name>
<comment type="caution">
    <text evidence="1">The sequence shown here is derived from an EMBL/GenBank/DDBJ whole genome shotgun (WGS) entry which is preliminary data.</text>
</comment>
<keyword evidence="2" id="KW-1185">Reference proteome</keyword>
<reference evidence="1" key="1">
    <citation type="journal article" date="2014" name="Int. J. Syst. Evol. Microbiol.">
        <title>Complete genome sequence of Corynebacterium casei LMG S-19264T (=DSM 44701T), isolated from a smear-ripened cheese.</title>
        <authorList>
            <consortium name="US DOE Joint Genome Institute (JGI-PGF)"/>
            <person name="Walter F."/>
            <person name="Albersmeier A."/>
            <person name="Kalinowski J."/>
            <person name="Ruckert C."/>
        </authorList>
    </citation>
    <scope>NUCLEOTIDE SEQUENCE</scope>
    <source>
        <strain evidence="1">CGMCC 1.12426</strain>
    </source>
</reference>
<accession>A0A916X0W4</accession>
<dbReference type="AlphaFoldDB" id="A0A916X0W4"/>